<keyword evidence="2" id="KW-1185">Reference proteome</keyword>
<protein>
    <submittedName>
        <fullName evidence="1">Uncharacterized protein</fullName>
    </submittedName>
</protein>
<proteinExistence type="predicted"/>
<dbReference type="AlphaFoldDB" id="A0A7R9PWQ5"/>
<evidence type="ECO:0000313" key="1">
    <source>
        <dbReference type="EMBL" id="CAD7623125.1"/>
    </source>
</evidence>
<dbReference type="Proteomes" id="UP000759131">
    <property type="component" value="Unassembled WGS sequence"/>
</dbReference>
<feature type="non-terminal residue" evidence="1">
    <location>
        <position position="1"/>
    </location>
</feature>
<name>A0A7R9PWQ5_9ACAR</name>
<reference evidence="1" key="1">
    <citation type="submission" date="2020-11" db="EMBL/GenBank/DDBJ databases">
        <authorList>
            <person name="Tran Van P."/>
        </authorList>
    </citation>
    <scope>NUCLEOTIDE SEQUENCE</scope>
</reference>
<gene>
    <name evidence="1" type="ORF">OSB1V03_LOCUS3585</name>
</gene>
<dbReference type="EMBL" id="CAJPIZ010001476">
    <property type="protein sequence ID" value="CAG2103555.1"/>
    <property type="molecule type" value="Genomic_DNA"/>
</dbReference>
<evidence type="ECO:0000313" key="2">
    <source>
        <dbReference type="Proteomes" id="UP000759131"/>
    </source>
</evidence>
<accession>A0A7R9PWQ5</accession>
<organism evidence="1">
    <name type="scientific">Medioppia subpectinata</name>
    <dbReference type="NCBI Taxonomy" id="1979941"/>
    <lineage>
        <taxon>Eukaryota</taxon>
        <taxon>Metazoa</taxon>
        <taxon>Ecdysozoa</taxon>
        <taxon>Arthropoda</taxon>
        <taxon>Chelicerata</taxon>
        <taxon>Arachnida</taxon>
        <taxon>Acari</taxon>
        <taxon>Acariformes</taxon>
        <taxon>Sarcoptiformes</taxon>
        <taxon>Oribatida</taxon>
        <taxon>Brachypylina</taxon>
        <taxon>Oppioidea</taxon>
        <taxon>Oppiidae</taxon>
        <taxon>Medioppia</taxon>
    </lineage>
</organism>
<dbReference type="EMBL" id="OC856051">
    <property type="protein sequence ID" value="CAD7623125.1"/>
    <property type="molecule type" value="Genomic_DNA"/>
</dbReference>
<sequence>MSSTTTTLASLPPPVLATSGHTATHELSAYDGTQLAPFKTNANYFDPRLPRERSLTGNSCLKCTTNRYRIKINSRIDGTQLAPFKTNANYFDPRLPRERSLTGNSCLKCTTNRYRIKTENDVSLSALGLANILRVPLQNRGDENLISRSFYYA</sequence>